<accession>A0ABQ0ZWU0</accession>
<comment type="caution">
    <text evidence="1">The sequence shown here is derived from an EMBL/GenBank/DDBJ whole genome shotgun (WGS) entry which is preliminary data.</text>
</comment>
<dbReference type="EMBL" id="BLKI01000009">
    <property type="protein sequence ID" value="GFF67486.1"/>
    <property type="molecule type" value="Genomic_DNA"/>
</dbReference>
<reference evidence="1 2" key="1">
    <citation type="submission" date="2020-01" db="EMBL/GenBank/DDBJ databases">
        <title>Draft genome sequence of Aspergillus lentulus IFM 60648.</title>
        <authorList>
            <person name="Takahashi H."/>
            <person name="Yaguchi T."/>
        </authorList>
    </citation>
    <scope>NUCLEOTIDE SEQUENCE [LARGE SCALE GENOMIC DNA]</scope>
    <source>
        <strain evidence="1 2">IFM 60648</strain>
    </source>
</reference>
<proteinExistence type="predicted"/>
<evidence type="ECO:0000313" key="1">
    <source>
        <dbReference type="EMBL" id="GFF67486.1"/>
    </source>
</evidence>
<gene>
    <name evidence="1" type="ORF">IFM60648_02279</name>
</gene>
<evidence type="ECO:0000313" key="2">
    <source>
        <dbReference type="Proteomes" id="UP000465220"/>
    </source>
</evidence>
<keyword evidence="2" id="KW-1185">Reference proteome</keyword>
<organism evidence="1 2">
    <name type="scientific">Aspergillus lentulus</name>
    <dbReference type="NCBI Taxonomy" id="293939"/>
    <lineage>
        <taxon>Eukaryota</taxon>
        <taxon>Fungi</taxon>
        <taxon>Dikarya</taxon>
        <taxon>Ascomycota</taxon>
        <taxon>Pezizomycotina</taxon>
        <taxon>Eurotiomycetes</taxon>
        <taxon>Eurotiomycetidae</taxon>
        <taxon>Eurotiales</taxon>
        <taxon>Aspergillaceae</taxon>
        <taxon>Aspergillus</taxon>
        <taxon>Aspergillus subgen. Fumigati</taxon>
    </lineage>
</organism>
<protein>
    <submittedName>
        <fullName evidence="1">Uncharacterized protein</fullName>
    </submittedName>
</protein>
<dbReference type="Proteomes" id="UP000465220">
    <property type="component" value="Unassembled WGS sequence"/>
</dbReference>
<name>A0ABQ0ZWU0_ASPLE</name>
<sequence length="74" mass="8983">MSRSCPYSPTPFRIVEGKYMDPRKLVKMLRKEYGQSNFRVELRLDQYKIYIPDHQREQTSVSIDDMINDCRVYF</sequence>